<feature type="region of interest" description="Disordered" evidence="1">
    <location>
        <begin position="584"/>
        <end position="618"/>
    </location>
</feature>
<feature type="compositionally biased region" description="Low complexity" evidence="1">
    <location>
        <begin position="609"/>
        <end position="618"/>
    </location>
</feature>
<reference evidence="2 3" key="1">
    <citation type="submission" date="2023-02" db="EMBL/GenBank/DDBJ databases">
        <title>Dictyobacter halimunensis sp. nov., a new member of the class Ktedonobacteria from forest soil in a geothermal area.</title>
        <authorList>
            <person name="Rachmania M.K."/>
            <person name="Ningsih F."/>
            <person name="Sakai Y."/>
            <person name="Yabe S."/>
            <person name="Yokota A."/>
            <person name="Sjamsuridzal W."/>
        </authorList>
    </citation>
    <scope>NUCLEOTIDE SEQUENCE [LARGE SCALE GENOMIC DNA]</scope>
    <source>
        <strain evidence="2 3">S3.2.2.5</strain>
    </source>
</reference>
<proteinExistence type="predicted"/>
<dbReference type="RefSeq" id="WP_338248082.1">
    <property type="nucleotide sequence ID" value="NZ_BSRI01000001.1"/>
</dbReference>
<gene>
    <name evidence="2" type="ORF">KDH_12530</name>
</gene>
<protein>
    <submittedName>
        <fullName evidence="2">Uncharacterized protein</fullName>
    </submittedName>
</protein>
<evidence type="ECO:0000313" key="2">
    <source>
        <dbReference type="EMBL" id="GLV54406.1"/>
    </source>
</evidence>
<keyword evidence="3" id="KW-1185">Reference proteome</keyword>
<accession>A0ABQ6FJL7</accession>
<evidence type="ECO:0000313" key="3">
    <source>
        <dbReference type="Proteomes" id="UP001344906"/>
    </source>
</evidence>
<organism evidence="2 3">
    <name type="scientific">Dictyobacter halimunensis</name>
    <dbReference type="NCBI Taxonomy" id="3026934"/>
    <lineage>
        <taxon>Bacteria</taxon>
        <taxon>Bacillati</taxon>
        <taxon>Chloroflexota</taxon>
        <taxon>Ktedonobacteria</taxon>
        <taxon>Ktedonobacterales</taxon>
        <taxon>Dictyobacteraceae</taxon>
        <taxon>Dictyobacter</taxon>
    </lineage>
</organism>
<evidence type="ECO:0000256" key="1">
    <source>
        <dbReference type="SAM" id="MobiDB-lite"/>
    </source>
</evidence>
<dbReference type="EMBL" id="BSRI01000001">
    <property type="protein sequence ID" value="GLV54406.1"/>
    <property type="molecule type" value="Genomic_DNA"/>
</dbReference>
<feature type="compositionally biased region" description="Basic and acidic residues" evidence="1">
    <location>
        <begin position="584"/>
        <end position="603"/>
    </location>
</feature>
<name>A0ABQ6FJL7_9CHLR</name>
<comment type="caution">
    <text evidence="2">The sequence shown here is derived from an EMBL/GenBank/DDBJ whole genome shotgun (WGS) entry which is preliminary data.</text>
</comment>
<sequence>MSSTGTATVVLAPMALVGATVAMAGLAVVGAGVLCARGVMWCGRKLDENYQHNCHEWSTLVARAQAENLSRATTMATAYRVSTNDSLAAMAFLSPAKDVQTRRVQSLSTQSFLQELAQMQTVLELEKQAHAQKKHHDDSDDQRFLLAGRLQIELDAGKDILDSALLNDAEQALHGSSDTMQQVLERMLEAWETLSAQQAVELSQSRQVRYVIDVAYKQLQLVELQLKQLGKRKYQKQDQQMHLLRDELLRVEDEVKAYPQKALNRVEHVQDKIFNLKEDVNQLAFQSWAQSLTHLHQAMGHLNALEIMVQEAATTSIVPTSTIVHLADEIQKEYRLARQLLEGGDTPEISSRAHKLQNRVQQLKEKVFTAVKESQQRAIAYAVQQTLTEQGFVSVQGDPAMIKNVGRSITVSIDVDKSPDGQEKDERLIEFEVSREGEVTYTFRGYADAECLKDAQRILAALREKGIYLLNGQGESLVEHSEHVSLVTLRQEQYQEEPVQNLVQVEIAQRVKQVLVRMGFEHIHVCSNGGVLEVEAFNGQIGYRVSLGLDGEVEVHTDSSAPVSDRASQDEVVQQIYQAQLEATKKAAHEKSSQQKRRSGERQRKSRSSSKASSAINQ</sequence>
<dbReference type="Proteomes" id="UP001344906">
    <property type="component" value="Unassembled WGS sequence"/>
</dbReference>